<evidence type="ECO:0000256" key="1">
    <source>
        <dbReference type="SAM" id="MobiDB-lite"/>
    </source>
</evidence>
<keyword evidence="3" id="KW-1185">Reference proteome</keyword>
<protein>
    <submittedName>
        <fullName evidence="2">Uncharacterized protein</fullName>
    </submittedName>
</protein>
<accession>A0ABQ8F3U6</accession>
<gene>
    <name evidence="2" type="ORF">BASA50_008544</name>
</gene>
<feature type="compositionally biased region" description="Polar residues" evidence="1">
    <location>
        <begin position="110"/>
        <end position="129"/>
    </location>
</feature>
<proteinExistence type="predicted"/>
<name>A0ABQ8F3U6_9FUNG</name>
<feature type="region of interest" description="Disordered" evidence="1">
    <location>
        <begin position="276"/>
        <end position="315"/>
    </location>
</feature>
<comment type="caution">
    <text evidence="2">The sequence shown here is derived from an EMBL/GenBank/DDBJ whole genome shotgun (WGS) entry which is preliminary data.</text>
</comment>
<organism evidence="2 3">
    <name type="scientific">Batrachochytrium salamandrivorans</name>
    <dbReference type="NCBI Taxonomy" id="1357716"/>
    <lineage>
        <taxon>Eukaryota</taxon>
        <taxon>Fungi</taxon>
        <taxon>Fungi incertae sedis</taxon>
        <taxon>Chytridiomycota</taxon>
        <taxon>Chytridiomycota incertae sedis</taxon>
        <taxon>Chytridiomycetes</taxon>
        <taxon>Rhizophydiales</taxon>
        <taxon>Rhizophydiales incertae sedis</taxon>
        <taxon>Batrachochytrium</taxon>
    </lineage>
</organism>
<feature type="compositionally biased region" description="Polar residues" evidence="1">
    <location>
        <begin position="300"/>
        <end position="315"/>
    </location>
</feature>
<evidence type="ECO:0000313" key="3">
    <source>
        <dbReference type="Proteomes" id="UP001648503"/>
    </source>
</evidence>
<sequence>MSKYYQTHLRRTATTKAFQLLPSHPSIWRRIRGLLTAMLAMGMLSLALYRTHQTDQQTLLDSSTTSTGIFIGSDMVVVPPLVTLDEGRAVVESGSQHDPSLHSDSQIDQSVDYQNNGHSGGNSHASQGQDAPHILHNESKVADKSSQDISLTMTIDSQNSTAFSPSDTTPNTQMDEIASKISADQFNESVDSYQNAAQSSIQHTLGPTDELNDPVETGLPLSPTLARPHNVTQDAMAITDLRNKTLSDTALAEIQESTPTEIQGLTLAETQESTLVETSHELTSPSLSEAPALPIDPTRTPVTASPPTHTDTQPTETFHSSILISAETKTPSTRPLSAADVLARLNPPVLDSPTMTE</sequence>
<dbReference type="EMBL" id="JAFCIX010000402">
    <property type="protein sequence ID" value="KAH6591687.1"/>
    <property type="molecule type" value="Genomic_DNA"/>
</dbReference>
<feature type="compositionally biased region" description="Polar residues" evidence="1">
    <location>
        <begin position="276"/>
        <end position="287"/>
    </location>
</feature>
<dbReference type="Proteomes" id="UP001648503">
    <property type="component" value="Unassembled WGS sequence"/>
</dbReference>
<evidence type="ECO:0000313" key="2">
    <source>
        <dbReference type="EMBL" id="KAH6591687.1"/>
    </source>
</evidence>
<feature type="region of interest" description="Disordered" evidence="1">
    <location>
        <begin position="110"/>
        <end position="130"/>
    </location>
</feature>
<reference evidence="2 3" key="1">
    <citation type="submission" date="2021-02" db="EMBL/GenBank/DDBJ databases">
        <title>Variation within the Batrachochytrium salamandrivorans European outbreak.</title>
        <authorList>
            <person name="Kelly M."/>
            <person name="Pasmans F."/>
            <person name="Shea T.P."/>
            <person name="Munoz J.F."/>
            <person name="Carranza S."/>
            <person name="Cuomo C.A."/>
            <person name="Martel A."/>
        </authorList>
    </citation>
    <scope>NUCLEOTIDE SEQUENCE [LARGE SCALE GENOMIC DNA]</scope>
    <source>
        <strain evidence="2 3">AMFP18/2</strain>
    </source>
</reference>